<dbReference type="eggNOG" id="COG4392">
    <property type="taxonomic scope" value="Bacteria"/>
</dbReference>
<name>U2EKU8_9GAMM</name>
<comment type="caution">
    <text evidence="2">The sequence shown here is derived from an EMBL/GenBank/DDBJ whole genome shotgun (WGS) entry which is preliminary data.</text>
</comment>
<keyword evidence="1" id="KW-0812">Transmembrane</keyword>
<reference evidence="2 3" key="2">
    <citation type="journal article" date="2013" name="PLoS ONE">
        <title>INDIGO - INtegrated Data Warehouse of MIcrobial GenOmes with Examples from the Red Sea Extremophiles.</title>
        <authorList>
            <person name="Alam I."/>
            <person name="Antunes A."/>
            <person name="Kamau A.A."/>
            <person name="Ba Alawi W."/>
            <person name="Kalkatawi M."/>
            <person name="Stingl U."/>
            <person name="Bajic V.B."/>
        </authorList>
    </citation>
    <scope>NUCLEOTIDE SEQUENCE [LARGE SCALE GENOMIC DNA]</scope>
    <source>
        <strain evidence="2 3">E1L3A</strain>
    </source>
</reference>
<evidence type="ECO:0000313" key="2">
    <source>
        <dbReference type="EMBL" id="ERJ18545.1"/>
    </source>
</evidence>
<accession>U2EKU8</accession>
<gene>
    <name evidence="2" type="ORF">SSPSH_002651</name>
</gene>
<reference evidence="2 3" key="1">
    <citation type="journal article" date="2011" name="J. Bacteriol.">
        <title>Genome sequence of Salinisphaera shabanensis, a gammaproteobacterium from the harsh, variable environment of the brine-seawater interface of the Shaban Deep in the Red Sea.</title>
        <authorList>
            <person name="Antunes A."/>
            <person name="Alam I."/>
            <person name="Bajic V.B."/>
            <person name="Stingl U."/>
        </authorList>
    </citation>
    <scope>NUCLEOTIDE SEQUENCE [LARGE SCALE GENOMIC DNA]</scope>
    <source>
        <strain evidence="2 3">E1L3A</strain>
    </source>
</reference>
<proteinExistence type="predicted"/>
<feature type="transmembrane region" description="Helical" evidence="1">
    <location>
        <begin position="90"/>
        <end position="110"/>
    </location>
</feature>
<dbReference type="OrthoDB" id="6119856at2"/>
<feature type="transmembrane region" description="Helical" evidence="1">
    <location>
        <begin position="41"/>
        <end position="59"/>
    </location>
</feature>
<sequence>MSSDAYVWTAVVCVGLLTFVLRWSFIAMIDSLEMPAAVQRALRFVPAAVLSAIILPAVVVQDGAIALSASNLRLFAAAAAAVVAWRTRSIFYTIAIGMVVLWTLEALWGAA</sequence>
<feature type="transmembrane region" description="Helical" evidence="1">
    <location>
        <begin position="65"/>
        <end position="83"/>
    </location>
</feature>
<dbReference type="STRING" id="1033802.SSPSH_002651"/>
<keyword evidence="1" id="KW-0472">Membrane</keyword>
<dbReference type="RefSeq" id="WP_006914718.1">
    <property type="nucleotide sequence ID" value="NZ_AFNV02000018.1"/>
</dbReference>
<keyword evidence="3" id="KW-1185">Reference proteome</keyword>
<dbReference type="InterPro" id="IPR008407">
    <property type="entry name" value="Brnchd-chn_aa_trnsp_AzlD"/>
</dbReference>
<dbReference type="AlphaFoldDB" id="U2EKU8"/>
<protein>
    <submittedName>
        <fullName evidence="2">Membrane protein</fullName>
    </submittedName>
</protein>
<dbReference type="EMBL" id="AFNV02000018">
    <property type="protein sequence ID" value="ERJ18545.1"/>
    <property type="molecule type" value="Genomic_DNA"/>
</dbReference>
<evidence type="ECO:0000313" key="3">
    <source>
        <dbReference type="Proteomes" id="UP000006242"/>
    </source>
</evidence>
<evidence type="ECO:0000256" key="1">
    <source>
        <dbReference type="SAM" id="Phobius"/>
    </source>
</evidence>
<dbReference type="Proteomes" id="UP000006242">
    <property type="component" value="Unassembled WGS sequence"/>
</dbReference>
<dbReference type="Pfam" id="PF05437">
    <property type="entry name" value="AzlD"/>
    <property type="match status" value="1"/>
</dbReference>
<organism evidence="2 3">
    <name type="scientific">Salinisphaera shabanensis E1L3A</name>
    <dbReference type="NCBI Taxonomy" id="1033802"/>
    <lineage>
        <taxon>Bacteria</taxon>
        <taxon>Pseudomonadati</taxon>
        <taxon>Pseudomonadota</taxon>
        <taxon>Gammaproteobacteria</taxon>
        <taxon>Salinisphaerales</taxon>
        <taxon>Salinisphaeraceae</taxon>
        <taxon>Salinisphaera</taxon>
    </lineage>
</organism>
<feature type="transmembrane region" description="Helical" evidence="1">
    <location>
        <begin position="6"/>
        <end position="29"/>
    </location>
</feature>
<keyword evidence="1" id="KW-1133">Transmembrane helix</keyword>